<gene>
    <name evidence="1" type="ORF">JZ786_03115</name>
</gene>
<protein>
    <submittedName>
        <fullName evidence="1">Uncharacterized protein</fullName>
    </submittedName>
</protein>
<evidence type="ECO:0000313" key="1">
    <source>
        <dbReference type="EMBL" id="QSO48035.1"/>
    </source>
</evidence>
<accession>A0A9X7Z849</accession>
<keyword evidence="2" id="KW-1185">Reference proteome</keyword>
<reference evidence="1 2" key="1">
    <citation type="submission" date="2021-02" db="EMBL/GenBank/DDBJ databases">
        <title>Alicyclobacillus curvatus sp. nov. and Alicyclobacillus mengziensis sp. nov., two acidophilic bacteria isolated from acid mine drainage.</title>
        <authorList>
            <person name="Huang Y."/>
        </authorList>
    </citation>
    <scope>NUCLEOTIDE SEQUENCE [LARGE SCALE GENOMIC DNA]</scope>
    <source>
        <strain evidence="1 2">S30H14</strain>
    </source>
</reference>
<dbReference type="Proteomes" id="UP000663505">
    <property type="component" value="Chromosome"/>
</dbReference>
<dbReference type="EMBL" id="CP071182">
    <property type="protein sequence ID" value="QSO48035.1"/>
    <property type="molecule type" value="Genomic_DNA"/>
</dbReference>
<dbReference type="AlphaFoldDB" id="A0A9X7Z849"/>
<name>A0A9X7Z849_9BACL</name>
<evidence type="ECO:0000313" key="2">
    <source>
        <dbReference type="Proteomes" id="UP000663505"/>
    </source>
</evidence>
<dbReference type="KEGG" id="afx:JZ786_03115"/>
<sequence length="190" mass="21932">MVILAIYDTDDMGVFAQTRIELGFREPVMKNLDVVPLNVRSVPARQRNQVIREYIDKTDFIALGVGTYTFMRRWAHFAMVYGFTKNRPMLATNSVNVPDGWSRDITSGPNPFSRAKWEIVGSHIRLYTLDPLVEVVWKLQRSIPRNSVHYRIEGASGLFDEIAPMYDWVYDNVNVNAFSWIEKSIWLAGL</sequence>
<dbReference type="RefSeq" id="WP_206657371.1">
    <property type="nucleotide sequence ID" value="NZ_CP071182.1"/>
</dbReference>
<organism evidence="1 2">
    <name type="scientific">Alicyclobacillus mengziensis</name>
    <dbReference type="NCBI Taxonomy" id="2931921"/>
    <lineage>
        <taxon>Bacteria</taxon>
        <taxon>Bacillati</taxon>
        <taxon>Bacillota</taxon>
        <taxon>Bacilli</taxon>
        <taxon>Bacillales</taxon>
        <taxon>Alicyclobacillaceae</taxon>
        <taxon>Alicyclobacillus</taxon>
    </lineage>
</organism>
<proteinExistence type="predicted"/>